<reference evidence="1" key="1">
    <citation type="submission" date="2018-05" db="EMBL/GenBank/DDBJ databases">
        <authorList>
            <person name="Lanie J.A."/>
            <person name="Ng W.-L."/>
            <person name="Kazmierczak K.M."/>
            <person name="Andrzejewski T.M."/>
            <person name="Davidsen T.M."/>
            <person name="Wayne K.J."/>
            <person name="Tettelin H."/>
            <person name="Glass J.I."/>
            <person name="Rusch D."/>
            <person name="Podicherti R."/>
            <person name="Tsui H.-C.T."/>
            <person name="Winkler M.E."/>
        </authorList>
    </citation>
    <scope>NUCLEOTIDE SEQUENCE</scope>
</reference>
<dbReference type="EMBL" id="UINC01001613">
    <property type="protein sequence ID" value="SUZ84918.1"/>
    <property type="molecule type" value="Genomic_DNA"/>
</dbReference>
<evidence type="ECO:0000313" key="1">
    <source>
        <dbReference type="EMBL" id="SUZ84918.1"/>
    </source>
</evidence>
<name>A0A381R242_9ZZZZ</name>
<accession>A0A381R242</accession>
<protein>
    <submittedName>
        <fullName evidence="1">Uncharacterized protein</fullName>
    </submittedName>
</protein>
<organism evidence="1">
    <name type="scientific">marine metagenome</name>
    <dbReference type="NCBI Taxonomy" id="408172"/>
    <lineage>
        <taxon>unclassified sequences</taxon>
        <taxon>metagenomes</taxon>
        <taxon>ecological metagenomes</taxon>
    </lineage>
</organism>
<proteinExistence type="predicted"/>
<gene>
    <name evidence="1" type="ORF">METZ01_LOCUS37772</name>
</gene>
<dbReference type="AlphaFoldDB" id="A0A381R242"/>
<sequence length="56" mass="6592">MQNLYITSNNQIIQISLNSWRIFYCFSESSVIRSVAVLNRTAMHQTINQIKNMLEK</sequence>